<sequence length="311" mass="35202">MTSFLNAKELREQASLAELLSRLGFEPVRRSGKELMYLSMLRDSDSAPSFAVNDQLGFWFDHGTGKGGTIIDFGIAFWPKLTFSEVIEKLQTASNATGTPRMSVTRMSIQGKLDRERHYTVDGTKDIGTHPAITSYLKNRGVFDIARNYLREVYYTVKDERGVGRSFFAAGLKNDDEGWEVRSLYFKGCLGKKGITTIPVDPKRVVVFEGFINALSWLHHNRKAGDSLIILNSLSLLDRAIEKAKQFSTINIYFDRDKAGFQASKDFIKILPYASDRSSAFENYNDYNDKLVAEMRSLVVNETSQKIKRGR</sequence>
<evidence type="ECO:0000313" key="1">
    <source>
        <dbReference type="EMBL" id="GAA4331750.1"/>
    </source>
</evidence>
<proteinExistence type="predicted"/>
<dbReference type="EMBL" id="BAABFT010000011">
    <property type="protein sequence ID" value="GAA4331750.1"/>
    <property type="molecule type" value="Genomic_DNA"/>
</dbReference>
<dbReference type="SUPFAM" id="SSF56731">
    <property type="entry name" value="DNA primase core"/>
    <property type="match status" value="1"/>
</dbReference>
<dbReference type="Proteomes" id="UP001500582">
    <property type="component" value="Unassembled WGS sequence"/>
</dbReference>
<keyword evidence="2" id="KW-1185">Reference proteome</keyword>
<name>A0ABP8GY98_9SPHI</name>
<gene>
    <name evidence="1" type="ORF">GCM10023149_37730</name>
</gene>
<dbReference type="SUPFAM" id="SSF57783">
    <property type="entry name" value="Zinc beta-ribbon"/>
    <property type="match status" value="1"/>
</dbReference>
<dbReference type="Pfam" id="PF13155">
    <property type="entry name" value="Toprim_2"/>
    <property type="match status" value="1"/>
</dbReference>
<comment type="caution">
    <text evidence="1">The sequence shown here is derived from an EMBL/GenBank/DDBJ whole genome shotgun (WGS) entry which is preliminary data.</text>
</comment>
<dbReference type="RefSeq" id="WP_345212720.1">
    <property type="nucleotide sequence ID" value="NZ_BAABFT010000011.1"/>
</dbReference>
<dbReference type="Gene3D" id="3.90.580.10">
    <property type="entry name" value="Zinc finger, CHC2-type domain"/>
    <property type="match status" value="1"/>
</dbReference>
<dbReference type="InterPro" id="IPR036977">
    <property type="entry name" value="DNA_primase_Znf_CHC2"/>
</dbReference>
<organism evidence="1 2">
    <name type="scientific">Mucilaginibacter gynuensis</name>
    <dbReference type="NCBI Taxonomy" id="1302236"/>
    <lineage>
        <taxon>Bacteria</taxon>
        <taxon>Pseudomonadati</taxon>
        <taxon>Bacteroidota</taxon>
        <taxon>Sphingobacteriia</taxon>
        <taxon>Sphingobacteriales</taxon>
        <taxon>Sphingobacteriaceae</taxon>
        <taxon>Mucilaginibacter</taxon>
    </lineage>
</organism>
<dbReference type="Gene3D" id="3.40.1360.10">
    <property type="match status" value="1"/>
</dbReference>
<evidence type="ECO:0000313" key="2">
    <source>
        <dbReference type="Proteomes" id="UP001500582"/>
    </source>
</evidence>
<protein>
    <submittedName>
        <fullName evidence="1">Toprim domain-containing protein</fullName>
    </submittedName>
</protein>
<reference evidence="2" key="1">
    <citation type="journal article" date="2019" name="Int. J. Syst. Evol. Microbiol.">
        <title>The Global Catalogue of Microorganisms (GCM) 10K type strain sequencing project: providing services to taxonomists for standard genome sequencing and annotation.</title>
        <authorList>
            <consortium name="The Broad Institute Genomics Platform"/>
            <consortium name="The Broad Institute Genome Sequencing Center for Infectious Disease"/>
            <person name="Wu L."/>
            <person name="Ma J."/>
        </authorList>
    </citation>
    <scope>NUCLEOTIDE SEQUENCE [LARGE SCALE GENOMIC DNA]</scope>
    <source>
        <strain evidence="2">JCM 17705</strain>
    </source>
</reference>
<accession>A0ABP8GY98</accession>